<feature type="transmembrane region" description="Helical" evidence="6">
    <location>
        <begin position="275"/>
        <end position="296"/>
    </location>
</feature>
<keyword evidence="8" id="KW-1185">Reference proteome</keyword>
<dbReference type="AlphaFoldDB" id="M2YJT7"/>
<dbReference type="PANTHER" id="PTHR12935:SF0">
    <property type="entry name" value="GAMMA-GLUTAMYLCYCLOTRANSFERASE"/>
    <property type="match status" value="1"/>
</dbReference>
<dbReference type="STRING" id="675120.M2YJT7"/>
<organism evidence="7 8">
    <name type="scientific">Dothistroma septosporum (strain NZE10 / CBS 128990)</name>
    <name type="common">Red band needle blight fungus</name>
    <name type="synonym">Mycosphaerella pini</name>
    <dbReference type="NCBI Taxonomy" id="675120"/>
    <lineage>
        <taxon>Eukaryota</taxon>
        <taxon>Fungi</taxon>
        <taxon>Dikarya</taxon>
        <taxon>Ascomycota</taxon>
        <taxon>Pezizomycotina</taxon>
        <taxon>Dothideomycetes</taxon>
        <taxon>Dothideomycetidae</taxon>
        <taxon>Mycosphaerellales</taxon>
        <taxon>Mycosphaerellaceae</taxon>
        <taxon>Dothistroma</taxon>
    </lineage>
</organism>
<evidence type="ECO:0000256" key="2">
    <source>
        <dbReference type="ARBA" id="ARBA00023239"/>
    </source>
</evidence>
<name>M2YJT7_DOTSN</name>
<evidence type="ECO:0000256" key="3">
    <source>
        <dbReference type="PIRSR" id="PIRSR617939-1"/>
    </source>
</evidence>
<feature type="binding site" evidence="4">
    <location>
        <position position="236"/>
    </location>
    <ligand>
        <name>substrate</name>
    </ligand>
</feature>
<protein>
    <recommendedName>
        <fullName evidence="1">gamma-glutamylcyclotransferase</fullName>
        <ecNumber evidence="1">4.3.2.9</ecNumber>
    </recommendedName>
</protein>
<feature type="compositionally biased region" description="Basic and acidic residues" evidence="5">
    <location>
        <begin position="362"/>
        <end position="375"/>
    </location>
</feature>
<keyword evidence="6" id="KW-0812">Transmembrane</keyword>
<dbReference type="InterPro" id="IPR017939">
    <property type="entry name" value="G-Glutamylcylcotransferase"/>
</dbReference>
<dbReference type="EC" id="4.3.2.9" evidence="1"/>
<feature type="region of interest" description="Disordered" evidence="5">
    <location>
        <begin position="337"/>
        <end position="375"/>
    </location>
</feature>
<dbReference type="HOGENOM" id="CLU_030506_1_0_1"/>
<sequence length="375" mass="42317">METHTTGTTADRATVSAYSCQQALRDRVPRAQGSSDIWRPPRPATSRLESSRDERPYCLERFFEEAKHEPKRETVLYLAYGSNLSSEKFRQDRGIKPLSQINVQVPSLQLTFDLPGIPYTEPCFGNSARRVPKDHHSRYLEGWDKGLIGVVYEVTPEDYAHIIATEGGGAGYQDILVDCHPFLSSNPYDPVPQRPTLSPFKAHTLFAPAVPDDAPPKEGGHIQRPNADYAQASARYLKLITDGAEEVELPYEYQDYLLSLQPYTITTAKQRVGQFVFLATWLPLVLAVFALGKLFVDENGKLPKWMRQFTGAIFKAVWASYDNFFVKLFGDGERTIENGDDGGDDGSLQSNGRRGRTMTRQRYRDSRQDVEKGIR</sequence>
<dbReference type="Gene3D" id="3.10.490.10">
    <property type="entry name" value="Gamma-glutamyl cyclotransferase-like"/>
    <property type="match status" value="1"/>
</dbReference>
<reference evidence="8" key="1">
    <citation type="journal article" date="2012" name="PLoS Genet.">
        <title>The genomes of the fungal plant pathogens Cladosporium fulvum and Dothistroma septosporum reveal adaptation to different hosts and lifestyles but also signatures of common ancestry.</title>
        <authorList>
            <person name="de Wit P.J.G.M."/>
            <person name="van der Burgt A."/>
            <person name="Oekmen B."/>
            <person name="Stergiopoulos I."/>
            <person name="Abd-Elsalam K.A."/>
            <person name="Aerts A.L."/>
            <person name="Bahkali A.H."/>
            <person name="Beenen H.G."/>
            <person name="Chettri P."/>
            <person name="Cox M.P."/>
            <person name="Datema E."/>
            <person name="de Vries R.P."/>
            <person name="Dhillon B."/>
            <person name="Ganley A.R."/>
            <person name="Griffiths S.A."/>
            <person name="Guo Y."/>
            <person name="Hamelin R.C."/>
            <person name="Henrissat B."/>
            <person name="Kabir M.S."/>
            <person name="Jashni M.K."/>
            <person name="Kema G."/>
            <person name="Klaubauf S."/>
            <person name="Lapidus A."/>
            <person name="Levasseur A."/>
            <person name="Lindquist E."/>
            <person name="Mehrabi R."/>
            <person name="Ohm R.A."/>
            <person name="Owen T.J."/>
            <person name="Salamov A."/>
            <person name="Schwelm A."/>
            <person name="Schijlen E."/>
            <person name="Sun H."/>
            <person name="van den Burg H.A."/>
            <person name="van Ham R.C.H.J."/>
            <person name="Zhang S."/>
            <person name="Goodwin S.B."/>
            <person name="Grigoriev I.V."/>
            <person name="Collemare J."/>
            <person name="Bradshaw R.E."/>
        </authorList>
    </citation>
    <scope>NUCLEOTIDE SEQUENCE [LARGE SCALE GENOMIC DNA]</scope>
    <source>
        <strain evidence="8">NZE10 / CBS 128990</strain>
    </source>
</reference>
<dbReference type="Proteomes" id="UP000016933">
    <property type="component" value="Unassembled WGS sequence"/>
</dbReference>
<evidence type="ECO:0000256" key="5">
    <source>
        <dbReference type="SAM" id="MobiDB-lite"/>
    </source>
</evidence>
<feature type="binding site" evidence="4">
    <location>
        <begin position="77"/>
        <end position="82"/>
    </location>
    <ligand>
        <name>substrate</name>
    </ligand>
</feature>
<gene>
    <name evidence="7" type="ORF">DOTSEDRAFT_139381</name>
</gene>
<dbReference type="GO" id="GO:0003839">
    <property type="term" value="F:gamma-glutamylcyclotransferase activity"/>
    <property type="evidence" value="ECO:0007669"/>
    <property type="project" value="UniProtKB-EC"/>
</dbReference>
<dbReference type="EMBL" id="KB446545">
    <property type="protein sequence ID" value="EME39201.1"/>
    <property type="molecule type" value="Genomic_DNA"/>
</dbReference>
<evidence type="ECO:0000313" key="8">
    <source>
        <dbReference type="Proteomes" id="UP000016933"/>
    </source>
</evidence>
<proteinExistence type="predicted"/>
<evidence type="ECO:0000313" key="7">
    <source>
        <dbReference type="EMBL" id="EME39201.1"/>
    </source>
</evidence>
<dbReference type="PANTHER" id="PTHR12935">
    <property type="entry name" value="GAMMA-GLUTAMYLCYCLOTRANSFERASE"/>
    <property type="match status" value="1"/>
</dbReference>
<keyword evidence="6" id="KW-0472">Membrane</keyword>
<feature type="active site" description="Proton acceptor" evidence="3">
    <location>
        <position position="166"/>
    </location>
</feature>
<dbReference type="OrthoDB" id="2017317at2759"/>
<feature type="region of interest" description="Disordered" evidence="5">
    <location>
        <begin position="28"/>
        <end position="51"/>
    </location>
</feature>
<evidence type="ECO:0000256" key="1">
    <source>
        <dbReference type="ARBA" id="ARBA00012346"/>
    </source>
</evidence>
<dbReference type="eggNOG" id="ENOG502S70Y">
    <property type="taxonomic scope" value="Eukaryota"/>
</dbReference>
<reference evidence="7 8" key="2">
    <citation type="journal article" date="2012" name="PLoS Pathog.">
        <title>Diverse lifestyles and strategies of plant pathogenesis encoded in the genomes of eighteen Dothideomycetes fungi.</title>
        <authorList>
            <person name="Ohm R.A."/>
            <person name="Feau N."/>
            <person name="Henrissat B."/>
            <person name="Schoch C.L."/>
            <person name="Horwitz B.A."/>
            <person name="Barry K.W."/>
            <person name="Condon B.J."/>
            <person name="Copeland A.C."/>
            <person name="Dhillon B."/>
            <person name="Glaser F."/>
            <person name="Hesse C.N."/>
            <person name="Kosti I."/>
            <person name="LaButti K."/>
            <person name="Lindquist E.A."/>
            <person name="Lucas S."/>
            <person name="Salamov A.A."/>
            <person name="Bradshaw R.E."/>
            <person name="Ciuffetti L."/>
            <person name="Hamelin R.C."/>
            <person name="Kema G.H.J."/>
            <person name="Lawrence C."/>
            <person name="Scott J.A."/>
            <person name="Spatafora J.W."/>
            <person name="Turgeon B.G."/>
            <person name="de Wit P.J.G.M."/>
            <person name="Zhong S."/>
            <person name="Goodwin S.B."/>
            <person name="Grigoriev I.V."/>
        </authorList>
    </citation>
    <scope>NUCLEOTIDE SEQUENCE [LARGE SCALE GENOMIC DNA]</scope>
    <source>
        <strain evidence="8">NZE10 / CBS 128990</strain>
    </source>
</reference>
<keyword evidence="2" id="KW-0456">Lyase</keyword>
<accession>M2YJT7</accession>
<evidence type="ECO:0000256" key="4">
    <source>
        <dbReference type="PIRSR" id="PIRSR617939-2"/>
    </source>
</evidence>
<keyword evidence="6" id="KW-1133">Transmembrane helix</keyword>
<evidence type="ECO:0000256" key="6">
    <source>
        <dbReference type="SAM" id="Phobius"/>
    </source>
</evidence>
<dbReference type="OMA" id="CFAGTQY"/>